<dbReference type="SUPFAM" id="SSF54593">
    <property type="entry name" value="Glyoxalase/Bleomycin resistance protein/Dihydroxybiphenyl dioxygenase"/>
    <property type="match status" value="1"/>
</dbReference>
<sequence length="135" mass="15414">MKLIPYLNFEGKCEEAIDFYRSVFDGKIAYKDYYKNAPMDVPEDHKEKVMHCQLDFGDNTLMACDAFPGVEIKEGNGVDLSIGFDEEVKAEEIFNKLADGGKITMPFEKQFWGAWLGQLTDPFGKKWMISTNIHA</sequence>
<evidence type="ECO:0000313" key="2">
    <source>
        <dbReference type="EMBL" id="TKT94339.1"/>
    </source>
</evidence>
<dbReference type="CDD" id="cd06588">
    <property type="entry name" value="PhnB_like"/>
    <property type="match status" value="1"/>
</dbReference>
<dbReference type="Proteomes" id="UP000304900">
    <property type="component" value="Unassembled WGS sequence"/>
</dbReference>
<organism evidence="2 3">
    <name type="scientific">Dyadobacter frigoris</name>
    <dbReference type="NCBI Taxonomy" id="2576211"/>
    <lineage>
        <taxon>Bacteria</taxon>
        <taxon>Pseudomonadati</taxon>
        <taxon>Bacteroidota</taxon>
        <taxon>Cytophagia</taxon>
        <taxon>Cytophagales</taxon>
        <taxon>Spirosomataceae</taxon>
        <taxon>Dyadobacter</taxon>
    </lineage>
</organism>
<protein>
    <submittedName>
        <fullName evidence="2">VOC family protein</fullName>
    </submittedName>
</protein>
<name>A0A4U6DA13_9BACT</name>
<dbReference type="PANTHER" id="PTHR33990">
    <property type="entry name" value="PROTEIN YJDN-RELATED"/>
    <property type="match status" value="1"/>
</dbReference>
<accession>A0A4U6DA13</accession>
<dbReference type="PANTHER" id="PTHR33990:SF1">
    <property type="entry name" value="PROTEIN YJDN"/>
    <property type="match status" value="1"/>
</dbReference>
<dbReference type="EMBL" id="SZVO01000001">
    <property type="protein sequence ID" value="TKT94339.1"/>
    <property type="molecule type" value="Genomic_DNA"/>
</dbReference>
<dbReference type="AlphaFoldDB" id="A0A4U6DA13"/>
<dbReference type="Pfam" id="PF06983">
    <property type="entry name" value="3-dmu-9_3-mt"/>
    <property type="match status" value="1"/>
</dbReference>
<comment type="caution">
    <text evidence="2">The sequence shown here is derived from an EMBL/GenBank/DDBJ whole genome shotgun (WGS) entry which is preliminary data.</text>
</comment>
<dbReference type="InterPro" id="IPR029068">
    <property type="entry name" value="Glyas_Bleomycin-R_OHBP_Dase"/>
</dbReference>
<proteinExistence type="predicted"/>
<evidence type="ECO:0000259" key="1">
    <source>
        <dbReference type="Pfam" id="PF06983"/>
    </source>
</evidence>
<keyword evidence="3" id="KW-1185">Reference proteome</keyword>
<dbReference type="InterPro" id="IPR028973">
    <property type="entry name" value="PhnB-like"/>
</dbReference>
<dbReference type="RefSeq" id="WP_137338627.1">
    <property type="nucleotide sequence ID" value="NZ_BSQH01000024.1"/>
</dbReference>
<evidence type="ECO:0000313" key="3">
    <source>
        <dbReference type="Proteomes" id="UP000304900"/>
    </source>
</evidence>
<feature type="domain" description="PhnB-like" evidence="1">
    <location>
        <begin position="2"/>
        <end position="129"/>
    </location>
</feature>
<dbReference type="OrthoDB" id="9795306at2"/>
<reference evidence="2 3" key="1">
    <citation type="submission" date="2019-05" db="EMBL/GenBank/DDBJ databases">
        <title>Dyadobacter AR-3-8 sp. nov., isolated from arctic soil.</title>
        <authorList>
            <person name="Chaudhary D.K."/>
        </authorList>
    </citation>
    <scope>NUCLEOTIDE SEQUENCE [LARGE SCALE GENOMIC DNA]</scope>
    <source>
        <strain evidence="2 3">AR-3-8</strain>
    </source>
</reference>
<gene>
    <name evidence="2" type="ORF">FDK13_03775</name>
</gene>
<dbReference type="Gene3D" id="3.10.180.10">
    <property type="entry name" value="2,3-Dihydroxybiphenyl 1,2-Dioxygenase, domain 1"/>
    <property type="match status" value="1"/>
</dbReference>